<feature type="region of interest" description="Disordered" evidence="1">
    <location>
        <begin position="483"/>
        <end position="523"/>
    </location>
</feature>
<dbReference type="EMBL" id="REGA01000020">
    <property type="protein sequence ID" value="RQG91822.1"/>
    <property type="molecule type" value="Genomic_DNA"/>
</dbReference>
<reference evidence="3 4" key="1">
    <citation type="submission" date="2018-10" db="EMBL/GenBank/DDBJ databases">
        <title>Natrarchaeobius chitinivorans gen. nov., sp. nov., and Natrarchaeobius haloalkaliphilus sp. nov., alkaliphilic, chitin-utilizing haloarchaea from hypersaline alkaline lakes.</title>
        <authorList>
            <person name="Sorokin D.Y."/>
            <person name="Elcheninov A.G."/>
            <person name="Kostrikina N.A."/>
            <person name="Bale N.J."/>
            <person name="Sinninghe Damste J.S."/>
            <person name="Khijniak T.V."/>
            <person name="Kublanov I.V."/>
            <person name="Toshchakov S.V."/>
        </authorList>
    </citation>
    <scope>NUCLEOTIDE SEQUENCE [LARGE SCALE GENOMIC DNA]</scope>
    <source>
        <strain evidence="3 4">AArcht4T</strain>
    </source>
</reference>
<dbReference type="NCBIfam" id="NF038145">
    <property type="entry name" value="Hvo_1808_fam"/>
    <property type="match status" value="1"/>
</dbReference>
<organism evidence="3 4">
    <name type="scientific">Natrarchaeobius chitinivorans</name>
    <dbReference type="NCBI Taxonomy" id="1679083"/>
    <lineage>
        <taxon>Archaea</taxon>
        <taxon>Methanobacteriati</taxon>
        <taxon>Methanobacteriota</taxon>
        <taxon>Stenosarchaea group</taxon>
        <taxon>Halobacteria</taxon>
        <taxon>Halobacteriales</taxon>
        <taxon>Natrialbaceae</taxon>
        <taxon>Natrarchaeobius</taxon>
    </lineage>
</organism>
<feature type="transmembrane region" description="Helical" evidence="2">
    <location>
        <begin position="535"/>
        <end position="554"/>
    </location>
</feature>
<feature type="compositionally biased region" description="Basic and acidic residues" evidence="1">
    <location>
        <begin position="309"/>
        <end position="323"/>
    </location>
</feature>
<gene>
    <name evidence="3" type="ORF">EA473_18685</name>
</gene>
<proteinExistence type="predicted"/>
<evidence type="ECO:0000256" key="1">
    <source>
        <dbReference type="SAM" id="MobiDB-lite"/>
    </source>
</evidence>
<keyword evidence="2" id="KW-0812">Transmembrane</keyword>
<feature type="region of interest" description="Disordered" evidence="1">
    <location>
        <begin position="301"/>
        <end position="323"/>
    </location>
</feature>
<evidence type="ECO:0000256" key="2">
    <source>
        <dbReference type="SAM" id="Phobius"/>
    </source>
</evidence>
<keyword evidence="2" id="KW-0472">Membrane</keyword>
<dbReference type="Proteomes" id="UP000282323">
    <property type="component" value="Unassembled WGS sequence"/>
</dbReference>
<evidence type="ECO:0000313" key="3">
    <source>
        <dbReference type="EMBL" id="RQG91822.1"/>
    </source>
</evidence>
<dbReference type="RefSeq" id="WP_124197096.1">
    <property type="nucleotide sequence ID" value="NZ_REGA01000020.1"/>
</dbReference>
<keyword evidence="4" id="KW-1185">Reference proteome</keyword>
<dbReference type="OrthoDB" id="85977at2157"/>
<dbReference type="InterPro" id="IPR047792">
    <property type="entry name" value="Hvo_1808-like"/>
</dbReference>
<dbReference type="AlphaFoldDB" id="A0A3N6N1F9"/>
<evidence type="ECO:0000313" key="4">
    <source>
        <dbReference type="Proteomes" id="UP000282323"/>
    </source>
</evidence>
<comment type="caution">
    <text evidence="3">The sequence shown here is derived from an EMBL/GenBank/DDBJ whole genome shotgun (WGS) entry which is preliminary data.</text>
</comment>
<name>A0A3N6N1F9_NATCH</name>
<feature type="compositionally biased region" description="Acidic residues" evidence="1">
    <location>
        <begin position="514"/>
        <end position="523"/>
    </location>
</feature>
<accession>A0A3N6N1F9</accession>
<evidence type="ECO:0008006" key="5">
    <source>
        <dbReference type="Google" id="ProtNLM"/>
    </source>
</evidence>
<protein>
    <recommendedName>
        <fullName evidence="5">PGF-CTERM sorting domain-containing protein</fullName>
    </recommendedName>
</protein>
<sequence length="593" mass="63662">MNSTRTRFVALLAVVAVALLAVVAGGTFVGILGDGPTETDAVVPSDADRPANPATNATIGYVGGYWYDDDLPVDDRDDAALTEEELEAVVYRSMARVEVIRELAFEDEVSVEVVSREEYRDDHDDVFGSVPDDERLQENVNYEALFLVDRATDAEDEYDSLYGGAVNGYYDPSSEEVVVVSDTPDAPETDEITLGHELLHALQDQHFDLSSFDRSTIDGTAARNGLVEGDAVRVETEYENRCETEWNCVRPAGGSSASSDINWGLYLILYQPYADGPAYVDYLKAQDDGWAAVDAAYDDPPASSSEVIRPGDERGPVDVDVPDRSSEEWDLFEVDGETATETVGEVGMVSMFAAGAFDATPTVIDYDTFVDDGYEYDQPATDGWAGDELVVYVSEDADPDDPTDSAEHAGYVWRSEWQTPEDADQFLEAYLDLLAGYDAEPVDDRANTYVIDEDYPGAYYVEADDDVVTIVRAPSVDDLEGIEEGASPAGEDTLAFAGPTDEGAAGSESAGSVDEPESGGSDDADAIAGAVDVGLGPMATVTAIVAGTAIVIVVRRRASRNTAVNSTNAGSAARNEGFEPANVEIASRDDDRR</sequence>
<feature type="region of interest" description="Disordered" evidence="1">
    <location>
        <begin position="562"/>
        <end position="593"/>
    </location>
</feature>
<keyword evidence="2" id="KW-1133">Transmembrane helix</keyword>